<dbReference type="GO" id="GO:0004930">
    <property type="term" value="F:G protein-coupled receptor activity"/>
    <property type="evidence" value="ECO:0007669"/>
    <property type="project" value="UniProtKB-KW"/>
</dbReference>
<dbReference type="InterPro" id="IPR000276">
    <property type="entry name" value="GPCR_Rhodpsn"/>
</dbReference>
<evidence type="ECO:0000256" key="6">
    <source>
        <dbReference type="ARBA" id="ARBA00022725"/>
    </source>
</evidence>
<dbReference type="PROSITE" id="PS50262">
    <property type="entry name" value="G_PROTEIN_RECEP_F1_2"/>
    <property type="match status" value="1"/>
</dbReference>
<protein>
    <submittedName>
        <fullName evidence="14">Olfactory receptor 2C3</fullName>
    </submittedName>
</protein>
<keyword evidence="8 11" id="KW-0297">G-protein coupled receptor</keyword>
<comment type="subcellular location">
    <subcellularLocation>
        <location evidence="2">Cell membrane</location>
        <topology evidence="2">Multi-pass membrane protein</topology>
    </subcellularLocation>
</comment>
<keyword evidence="15" id="KW-1185">Reference proteome</keyword>
<gene>
    <name evidence="14" type="ORF">J0S82_018298</name>
</gene>
<feature type="domain" description="G-protein coupled receptors family 1 profile" evidence="13">
    <location>
        <begin position="41"/>
        <end position="153"/>
    </location>
</feature>
<evidence type="ECO:0000256" key="11">
    <source>
        <dbReference type="RuleBase" id="RU000688"/>
    </source>
</evidence>
<evidence type="ECO:0000256" key="7">
    <source>
        <dbReference type="ARBA" id="ARBA00022989"/>
    </source>
</evidence>
<evidence type="ECO:0000256" key="10">
    <source>
        <dbReference type="ARBA" id="ARBA00023224"/>
    </source>
</evidence>
<keyword evidence="4" id="KW-0716">Sensory transduction</keyword>
<dbReference type="SUPFAM" id="SSF81321">
    <property type="entry name" value="Family A G protein-coupled receptor-like"/>
    <property type="match status" value="1"/>
</dbReference>
<dbReference type="Proteomes" id="UP000700334">
    <property type="component" value="Unassembled WGS sequence"/>
</dbReference>
<comment type="similarity">
    <text evidence="11">Belongs to the G-protein coupled receptor 1 family.</text>
</comment>
<dbReference type="PROSITE" id="PS00237">
    <property type="entry name" value="G_PROTEIN_RECEP_F1_1"/>
    <property type="match status" value="1"/>
</dbReference>
<feature type="transmembrane region" description="Helical" evidence="12">
    <location>
        <begin position="98"/>
        <end position="120"/>
    </location>
</feature>
<keyword evidence="7 12" id="KW-1133">Transmembrane helix</keyword>
<evidence type="ECO:0000256" key="12">
    <source>
        <dbReference type="SAM" id="Phobius"/>
    </source>
</evidence>
<dbReference type="OrthoDB" id="2133880at2759"/>
<keyword evidence="11 14" id="KW-0675">Receptor</keyword>
<keyword evidence="10 11" id="KW-0807">Transducer</keyword>
<dbReference type="PRINTS" id="PR00245">
    <property type="entry name" value="OLFACTORYR"/>
</dbReference>
<evidence type="ECO:0000256" key="9">
    <source>
        <dbReference type="ARBA" id="ARBA00023136"/>
    </source>
</evidence>
<organism evidence="14 15">
    <name type="scientific">Galemys pyrenaicus</name>
    <name type="common">Iberian desman</name>
    <name type="synonym">Pyrenean desman</name>
    <dbReference type="NCBI Taxonomy" id="202257"/>
    <lineage>
        <taxon>Eukaryota</taxon>
        <taxon>Metazoa</taxon>
        <taxon>Chordata</taxon>
        <taxon>Craniata</taxon>
        <taxon>Vertebrata</taxon>
        <taxon>Euteleostomi</taxon>
        <taxon>Mammalia</taxon>
        <taxon>Eutheria</taxon>
        <taxon>Laurasiatheria</taxon>
        <taxon>Eulipotyphla</taxon>
        <taxon>Talpidae</taxon>
        <taxon>Galemys</taxon>
    </lineage>
</organism>
<keyword evidence="3" id="KW-1003">Cell membrane</keyword>
<evidence type="ECO:0000256" key="1">
    <source>
        <dbReference type="ARBA" id="ARBA00003929"/>
    </source>
</evidence>
<dbReference type="GO" id="GO:0005886">
    <property type="term" value="C:plasma membrane"/>
    <property type="evidence" value="ECO:0007669"/>
    <property type="project" value="UniProtKB-SubCell"/>
</dbReference>
<keyword evidence="6" id="KW-0552">Olfaction</keyword>
<sequence length="153" mass="17051">METSNASYGTDFILLGFSDRPKLEQIISGVVFISYLVALLGNTTIILLSYLDPQLHTPMYFFLSNLSLVDLCYTTSIVPQMLVNLWGPSKSITYGGCVLQFFFALVFGATECLLLAVMAYDRYAAVCQPLHYTVIMHPQLCQRMVVTSWLGGL</sequence>
<evidence type="ECO:0000256" key="4">
    <source>
        <dbReference type="ARBA" id="ARBA00022606"/>
    </source>
</evidence>
<proteinExistence type="inferred from homology"/>
<dbReference type="Pfam" id="PF00001">
    <property type="entry name" value="7tm_1"/>
    <property type="match status" value="1"/>
</dbReference>
<evidence type="ECO:0000259" key="13">
    <source>
        <dbReference type="PROSITE" id="PS50262"/>
    </source>
</evidence>
<dbReference type="Gene3D" id="1.20.1070.10">
    <property type="entry name" value="Rhodopsin 7-helix transmembrane proteins"/>
    <property type="match status" value="1"/>
</dbReference>
<reference evidence="14" key="1">
    <citation type="journal article" date="2021" name="Evol. Appl.">
        <title>The genome of the Pyrenean desman and the effects of bottlenecks and inbreeding on the genomic landscape of an endangered species.</title>
        <authorList>
            <person name="Escoda L."/>
            <person name="Castresana J."/>
        </authorList>
    </citation>
    <scope>NUCLEOTIDE SEQUENCE</scope>
    <source>
        <strain evidence="14">IBE-C5619</strain>
    </source>
</reference>
<dbReference type="PANTHER" id="PTHR26453">
    <property type="entry name" value="OLFACTORY RECEPTOR"/>
    <property type="match status" value="1"/>
</dbReference>
<dbReference type="FunFam" id="1.20.1070.10:FF:000410">
    <property type="entry name" value="Olfactory receptor 1348"/>
    <property type="match status" value="1"/>
</dbReference>
<evidence type="ECO:0000256" key="8">
    <source>
        <dbReference type="ARBA" id="ARBA00023040"/>
    </source>
</evidence>
<dbReference type="PRINTS" id="PR00237">
    <property type="entry name" value="GPCRRHODOPSN"/>
</dbReference>
<name>A0A8J6E629_GALPY</name>
<keyword evidence="5 11" id="KW-0812">Transmembrane</keyword>
<comment type="function">
    <text evidence="1">Putative odorant or sperm cell receptor.</text>
</comment>
<feature type="transmembrane region" description="Helical" evidence="12">
    <location>
        <begin position="26"/>
        <end position="48"/>
    </location>
</feature>
<dbReference type="GO" id="GO:0004984">
    <property type="term" value="F:olfactory receptor activity"/>
    <property type="evidence" value="ECO:0007669"/>
    <property type="project" value="InterPro"/>
</dbReference>
<dbReference type="InterPro" id="IPR000725">
    <property type="entry name" value="Olfact_rcpt"/>
</dbReference>
<accession>A0A8J6E629</accession>
<comment type="caution">
    <text evidence="14">The sequence shown here is derived from an EMBL/GenBank/DDBJ whole genome shotgun (WGS) entry which is preliminary data.</text>
</comment>
<evidence type="ECO:0000256" key="2">
    <source>
        <dbReference type="ARBA" id="ARBA00004651"/>
    </source>
</evidence>
<evidence type="ECO:0000256" key="5">
    <source>
        <dbReference type="ARBA" id="ARBA00022692"/>
    </source>
</evidence>
<dbReference type="AlphaFoldDB" id="A0A8J6E629"/>
<feature type="transmembrane region" description="Helical" evidence="12">
    <location>
        <begin position="60"/>
        <end position="78"/>
    </location>
</feature>
<feature type="non-terminal residue" evidence="14">
    <location>
        <position position="153"/>
    </location>
</feature>
<evidence type="ECO:0000256" key="3">
    <source>
        <dbReference type="ARBA" id="ARBA00022475"/>
    </source>
</evidence>
<evidence type="ECO:0000313" key="15">
    <source>
        <dbReference type="Proteomes" id="UP000700334"/>
    </source>
</evidence>
<dbReference type="EMBL" id="JAGFMF010010362">
    <property type="protein sequence ID" value="KAG8525053.1"/>
    <property type="molecule type" value="Genomic_DNA"/>
</dbReference>
<evidence type="ECO:0000313" key="14">
    <source>
        <dbReference type="EMBL" id="KAG8525053.1"/>
    </source>
</evidence>
<keyword evidence="9 12" id="KW-0472">Membrane</keyword>
<dbReference type="InterPro" id="IPR017452">
    <property type="entry name" value="GPCR_Rhodpsn_7TM"/>
</dbReference>